<evidence type="ECO:0000313" key="7">
    <source>
        <dbReference type="EMBL" id="ERN11713.1"/>
    </source>
</evidence>
<dbReference type="InterPro" id="IPR011598">
    <property type="entry name" value="bHLH_dom"/>
</dbReference>
<proteinExistence type="predicted"/>
<organism evidence="7 8">
    <name type="scientific">Amborella trichopoda</name>
    <dbReference type="NCBI Taxonomy" id="13333"/>
    <lineage>
        <taxon>Eukaryota</taxon>
        <taxon>Viridiplantae</taxon>
        <taxon>Streptophyta</taxon>
        <taxon>Embryophyta</taxon>
        <taxon>Tracheophyta</taxon>
        <taxon>Spermatophyta</taxon>
        <taxon>Magnoliopsida</taxon>
        <taxon>Amborellales</taxon>
        <taxon>Amborellaceae</taxon>
        <taxon>Amborella</taxon>
    </lineage>
</organism>
<dbReference type="CDD" id="cd18919">
    <property type="entry name" value="bHLH_AtBPE_like"/>
    <property type="match status" value="1"/>
</dbReference>
<reference evidence="8" key="1">
    <citation type="journal article" date="2013" name="Science">
        <title>The Amborella genome and the evolution of flowering plants.</title>
        <authorList>
            <consortium name="Amborella Genome Project"/>
        </authorList>
    </citation>
    <scope>NUCLEOTIDE SEQUENCE [LARGE SCALE GENOMIC DNA]</scope>
</reference>
<dbReference type="Gramene" id="ERN11713">
    <property type="protein sequence ID" value="ERN11713"/>
    <property type="gene ID" value="AMTR_s00022p00231410"/>
</dbReference>
<dbReference type="InterPro" id="IPR036638">
    <property type="entry name" value="HLH_DNA-bd_sf"/>
</dbReference>
<dbReference type="HOGENOM" id="CLU_053042_0_0_1"/>
<protein>
    <recommendedName>
        <fullName evidence="6">BHLH domain-containing protein</fullName>
    </recommendedName>
</protein>
<keyword evidence="2" id="KW-0805">Transcription regulation</keyword>
<evidence type="ECO:0000256" key="4">
    <source>
        <dbReference type="ARBA" id="ARBA00023242"/>
    </source>
</evidence>
<dbReference type="SUPFAM" id="SSF47459">
    <property type="entry name" value="HLH, helix-loop-helix DNA-binding domain"/>
    <property type="match status" value="1"/>
</dbReference>
<dbReference type="PANTHER" id="PTHR12565">
    <property type="entry name" value="STEROL REGULATORY ELEMENT-BINDING PROTEIN"/>
    <property type="match status" value="1"/>
</dbReference>
<evidence type="ECO:0000256" key="2">
    <source>
        <dbReference type="ARBA" id="ARBA00023015"/>
    </source>
</evidence>
<dbReference type="AlphaFoldDB" id="W1PUI6"/>
<comment type="subcellular location">
    <subcellularLocation>
        <location evidence="1">Nucleus</location>
    </subcellularLocation>
</comment>
<feature type="region of interest" description="Disordered" evidence="5">
    <location>
        <begin position="157"/>
        <end position="197"/>
    </location>
</feature>
<accession>W1PUI6</accession>
<evidence type="ECO:0000259" key="6">
    <source>
        <dbReference type="PROSITE" id="PS50888"/>
    </source>
</evidence>
<name>W1PUI6_AMBTC</name>
<dbReference type="GO" id="GO:0003700">
    <property type="term" value="F:DNA-binding transcription factor activity"/>
    <property type="evidence" value="ECO:0000318"/>
    <property type="project" value="GO_Central"/>
</dbReference>
<keyword evidence="8" id="KW-1185">Reference proteome</keyword>
<feature type="compositionally biased region" description="Basic and acidic residues" evidence="5">
    <location>
        <begin position="157"/>
        <end position="170"/>
    </location>
</feature>
<dbReference type="Proteomes" id="UP000017836">
    <property type="component" value="Unassembled WGS sequence"/>
</dbReference>
<dbReference type="GO" id="GO:0005634">
    <property type="term" value="C:nucleus"/>
    <property type="evidence" value="ECO:0000318"/>
    <property type="project" value="GO_Central"/>
</dbReference>
<keyword evidence="3" id="KW-0804">Transcription</keyword>
<feature type="region of interest" description="Disordered" evidence="5">
    <location>
        <begin position="114"/>
        <end position="142"/>
    </location>
</feature>
<dbReference type="FunFam" id="4.10.280.10:FF:000042">
    <property type="entry name" value="transcription factor bHLH48-like isoform X1"/>
    <property type="match status" value="1"/>
</dbReference>
<gene>
    <name evidence="7" type="ORF">AMTR_s00022p00231410</name>
</gene>
<dbReference type="Gene3D" id="4.10.280.10">
    <property type="entry name" value="Helix-loop-helix DNA-binding domain"/>
    <property type="match status" value="1"/>
</dbReference>
<keyword evidence="4" id="KW-0539">Nucleus</keyword>
<sequence length="371" mass="40037">MDSLPESSTSIPFAQGVSEPFHFGEEIRGFSSENHLDSSSFTALLGLQSSEALVLLHPPISGQNISGKGNSGQNYSTVLNHGEVSTTLPANASLVERAAKYSVFATKAESDIAPGSFSIESNSGDTSGKFAGDSDSQSKEGSYVAVDDRTVTICSREKQTMKRKEADQLKVKAGTKKSKGDVENGRGAGSDENVTRSPEKPAYVHVRARRGQATDSHSLAERARREKINARMKLLQELVPGCNKISGTALVLDEIINHVQYLQRQVEFLSMRLAAVHPRVVDFNFDSFLSSEPFQPFSLGLTASNGVMAARAEEPAWSPVQVNGVQRPWPTATCANQYEGTHSFSVPQNPPPSLANSGTPSLRPNQLKMEL</sequence>
<dbReference type="InterPro" id="IPR024097">
    <property type="entry name" value="bHLH_ZIP_TF"/>
</dbReference>
<dbReference type="OrthoDB" id="690068at2759"/>
<dbReference type="PROSITE" id="PS50888">
    <property type="entry name" value="BHLH"/>
    <property type="match status" value="1"/>
</dbReference>
<dbReference type="KEGG" id="atr:18439914"/>
<dbReference type="Pfam" id="PF00010">
    <property type="entry name" value="HLH"/>
    <property type="match status" value="1"/>
</dbReference>
<dbReference type="GO" id="GO:0046983">
    <property type="term" value="F:protein dimerization activity"/>
    <property type="evidence" value="ECO:0007669"/>
    <property type="project" value="InterPro"/>
</dbReference>
<evidence type="ECO:0000313" key="8">
    <source>
        <dbReference type="Proteomes" id="UP000017836"/>
    </source>
</evidence>
<feature type="compositionally biased region" description="Polar residues" evidence="5">
    <location>
        <begin position="354"/>
        <end position="364"/>
    </location>
</feature>
<evidence type="ECO:0000256" key="3">
    <source>
        <dbReference type="ARBA" id="ARBA00023163"/>
    </source>
</evidence>
<evidence type="ECO:0000256" key="5">
    <source>
        <dbReference type="SAM" id="MobiDB-lite"/>
    </source>
</evidence>
<dbReference type="eggNOG" id="ENOG502QS36">
    <property type="taxonomic scope" value="Eukaryota"/>
</dbReference>
<dbReference type="EMBL" id="KI392687">
    <property type="protein sequence ID" value="ERN11713.1"/>
    <property type="molecule type" value="Genomic_DNA"/>
</dbReference>
<feature type="domain" description="BHLH" evidence="6">
    <location>
        <begin position="212"/>
        <end position="262"/>
    </location>
</feature>
<dbReference type="PANTHER" id="PTHR12565:SF112">
    <property type="entry name" value="TRANSCRIPTION FACTOR BHLH48-RELATED"/>
    <property type="match status" value="1"/>
</dbReference>
<feature type="region of interest" description="Disordered" evidence="5">
    <location>
        <begin position="341"/>
        <end position="371"/>
    </location>
</feature>
<evidence type="ECO:0000256" key="1">
    <source>
        <dbReference type="ARBA" id="ARBA00004123"/>
    </source>
</evidence>
<dbReference type="SMART" id="SM00353">
    <property type="entry name" value="HLH"/>
    <property type="match status" value="1"/>
</dbReference>